<name>A0ABR2YE07_9CHLO</name>
<evidence type="ECO:0008006" key="6">
    <source>
        <dbReference type="Google" id="ProtNLM"/>
    </source>
</evidence>
<proteinExistence type="predicted"/>
<evidence type="ECO:0000313" key="4">
    <source>
        <dbReference type="EMBL" id="KAK9903467.1"/>
    </source>
</evidence>
<reference evidence="4 5" key="1">
    <citation type="journal article" date="2024" name="Nat. Commun.">
        <title>Phylogenomics reveals the evolutionary origins of lichenization in chlorophyte algae.</title>
        <authorList>
            <person name="Puginier C."/>
            <person name="Libourel C."/>
            <person name="Otte J."/>
            <person name="Skaloud P."/>
            <person name="Haon M."/>
            <person name="Grisel S."/>
            <person name="Petersen M."/>
            <person name="Berrin J.G."/>
            <person name="Delaux P.M."/>
            <person name="Dal Grande F."/>
            <person name="Keller J."/>
        </authorList>
    </citation>
    <scope>NUCLEOTIDE SEQUENCE [LARGE SCALE GENOMIC DNA]</scope>
    <source>
        <strain evidence="4 5">SAG 216-7</strain>
    </source>
</reference>
<keyword evidence="3" id="KW-0732">Signal</keyword>
<dbReference type="Proteomes" id="UP001491310">
    <property type="component" value="Unassembled WGS sequence"/>
</dbReference>
<organism evidence="4 5">
    <name type="scientific">Coccomyxa subellipsoidea</name>
    <dbReference type="NCBI Taxonomy" id="248742"/>
    <lineage>
        <taxon>Eukaryota</taxon>
        <taxon>Viridiplantae</taxon>
        <taxon>Chlorophyta</taxon>
        <taxon>core chlorophytes</taxon>
        <taxon>Trebouxiophyceae</taxon>
        <taxon>Trebouxiophyceae incertae sedis</taxon>
        <taxon>Coccomyxaceae</taxon>
        <taxon>Coccomyxa</taxon>
    </lineage>
</organism>
<feature type="chain" id="PRO_5046853585" description="TPR-like protein" evidence="3">
    <location>
        <begin position="23"/>
        <end position="715"/>
    </location>
</feature>
<keyword evidence="5" id="KW-1185">Reference proteome</keyword>
<dbReference type="PANTHER" id="PTHR45588:SF1">
    <property type="entry name" value="WW DOMAIN-CONTAINING PROTEIN"/>
    <property type="match status" value="1"/>
</dbReference>
<gene>
    <name evidence="4" type="ORF">WJX75_006365</name>
</gene>
<dbReference type="InterPro" id="IPR011990">
    <property type="entry name" value="TPR-like_helical_dom_sf"/>
</dbReference>
<comment type="caution">
    <text evidence="4">The sequence shown here is derived from an EMBL/GenBank/DDBJ whole genome shotgun (WGS) entry which is preliminary data.</text>
</comment>
<feature type="region of interest" description="Disordered" evidence="1">
    <location>
        <begin position="33"/>
        <end position="64"/>
    </location>
</feature>
<evidence type="ECO:0000256" key="3">
    <source>
        <dbReference type="SAM" id="SignalP"/>
    </source>
</evidence>
<accession>A0ABR2YE07</accession>
<dbReference type="SUPFAM" id="SSF48452">
    <property type="entry name" value="TPR-like"/>
    <property type="match status" value="1"/>
</dbReference>
<feature type="compositionally biased region" description="Basic and acidic residues" evidence="1">
    <location>
        <begin position="40"/>
        <end position="50"/>
    </location>
</feature>
<feature type="transmembrane region" description="Helical" evidence="2">
    <location>
        <begin position="72"/>
        <end position="94"/>
    </location>
</feature>
<keyword evidence="2" id="KW-0472">Membrane</keyword>
<evidence type="ECO:0000256" key="1">
    <source>
        <dbReference type="SAM" id="MobiDB-lite"/>
    </source>
</evidence>
<keyword evidence="2" id="KW-1133">Transmembrane helix</keyword>
<sequence>MLFTVAAYCIVLSLVLASAVVANGTTARKRNVYGATQDKTTGKHEKDSKKPLNGSRGPEEASSGDPLKTRPFVLYALLLMVLLGAAAAGAYFALGYFSKSSSWSPPTCQPPTAKDLLRRYKDLTDSFSYPILTSSPKAQRLFDIGMLQAWNFNQPEALRAFQLAAEADPSAAMPLWGQAYALGPGANRDVTNERKPYPSFAPEDFPAVYKASQGALKKAQLRAMQDTSQQAKKELALTVAMALKRFPEDSAVGDKRAAAEKDYAEAMQAVGARLSDSVLIAMAAEAFMNLSPWDYYNKDKSLKETAVVAEELINRALALEPKNALALHLHIHIAEASSPQRGPHLNAARAEPSAVQLLDAAASPVWGAAKLGHLVHMSSHTFVRIGRWADAVTANVAAWRADVADAAACQSPYEPEHNTDMLVYAANMAGQYKIAEEYSAKMRHYPADIPTAYSGDYGNEWVHLVLTYVIQGKWNEILSMPGTGPPIGARGLCPEGGFEYSTAVYHYVRTLALAAKAEGAKSVGDMDSAVDWYSQGAVTAFLHLREAEGKVMQEEATVPGEFPGIYACDYKKLAQIMVKTAEARLALMQGDTSGAEANLRLAYAIEEGMGYMEPPRQYQPTKHCLGYVLMRAGQNQTAAEVFVEDMMEHPNNGYALLGVSRALRALGRDADAAQMEGVHQAAWAAADAPLDSPCPAFSRLITTLDTGFKGRHLLR</sequence>
<keyword evidence="2" id="KW-0812">Transmembrane</keyword>
<evidence type="ECO:0000313" key="5">
    <source>
        <dbReference type="Proteomes" id="UP001491310"/>
    </source>
</evidence>
<dbReference type="PANTHER" id="PTHR45588">
    <property type="entry name" value="TPR DOMAIN-CONTAINING PROTEIN"/>
    <property type="match status" value="1"/>
</dbReference>
<evidence type="ECO:0000256" key="2">
    <source>
        <dbReference type="SAM" id="Phobius"/>
    </source>
</evidence>
<protein>
    <recommendedName>
        <fullName evidence="6">TPR-like protein</fullName>
    </recommendedName>
</protein>
<dbReference type="EMBL" id="JALJOT010000014">
    <property type="protein sequence ID" value="KAK9903467.1"/>
    <property type="molecule type" value="Genomic_DNA"/>
</dbReference>
<dbReference type="Gene3D" id="1.25.40.10">
    <property type="entry name" value="Tetratricopeptide repeat domain"/>
    <property type="match status" value="1"/>
</dbReference>
<feature type="signal peptide" evidence="3">
    <location>
        <begin position="1"/>
        <end position="22"/>
    </location>
</feature>